<dbReference type="EMBL" id="MN740322">
    <property type="protein sequence ID" value="QHU00056.1"/>
    <property type="molecule type" value="Genomic_DNA"/>
</dbReference>
<dbReference type="AlphaFoldDB" id="A0A6C0J5T2"/>
<name>A0A6C0J5T2_9ZZZZ</name>
<sequence>MPRPSSTAARSTNLLNTQVTSRHFHAMDHWDAKFPLIAQFVRAVVFISVITDHIKQTVVKAAVKAGKRLVAECFAAYTSDPSIINIFISAYARKADSSQREQLADYMTGGVFSINTEKNAIECRDVLRNILRVNPSATIVVHFDEFDHGCGSNQLVNTSGLWDLLMNSPNVRIIEYSASPEEGLLGEDVNRRCCTMPAHPDYRGAQYYLRAGLVTEAEAPLGFDEDDNISDLSDQVKTIITAAKTQMVVGDIRTTRPLVIIRITDGFKPFQAAYSAGRIPFLDYDADDLDAVPVDVRFVASTSAGTHQIQWDSYDFWKREMTVARRAKSIVVVFIDQVCTRSTDWFCHPFLYAYHDYHDKSAINTIIQASLRASYYIGKKNDRGESVYGMEDHPIQLFADIDIVRYVAGEISLDEVNRRVSSRAGVQRADPTEWGRPIRVQLRPEQVVLPCFTTQLRSGDSGVQQRAMIKQILLAADGLDNMQREILAGRNLATKRTYRANNLTGGIHHVHDRWSSGRSSKPGGGIPSDWMFDQRHSLFWIDIAQENTNGIPAGTVYITYGLVSDDDGETYTHHLRNGPGGRSLSIFGLPR</sequence>
<organism evidence="1">
    <name type="scientific">viral metagenome</name>
    <dbReference type="NCBI Taxonomy" id="1070528"/>
    <lineage>
        <taxon>unclassified sequences</taxon>
        <taxon>metagenomes</taxon>
        <taxon>organismal metagenomes</taxon>
    </lineage>
</organism>
<protein>
    <submittedName>
        <fullName evidence="1">Uncharacterized protein</fullName>
    </submittedName>
</protein>
<accession>A0A6C0J5T2</accession>
<proteinExistence type="predicted"/>
<reference evidence="1" key="1">
    <citation type="journal article" date="2020" name="Nature">
        <title>Giant virus diversity and host interactions through global metagenomics.</title>
        <authorList>
            <person name="Schulz F."/>
            <person name="Roux S."/>
            <person name="Paez-Espino D."/>
            <person name="Jungbluth S."/>
            <person name="Walsh D.A."/>
            <person name="Denef V.J."/>
            <person name="McMahon K.D."/>
            <person name="Konstantinidis K.T."/>
            <person name="Eloe-Fadrosh E.A."/>
            <person name="Kyrpides N.C."/>
            <person name="Woyke T."/>
        </authorList>
    </citation>
    <scope>NUCLEOTIDE SEQUENCE</scope>
    <source>
        <strain evidence="1">GVMAG-M-3300025778-1</strain>
    </source>
</reference>
<evidence type="ECO:0000313" key="1">
    <source>
        <dbReference type="EMBL" id="QHU00056.1"/>
    </source>
</evidence>